<organism evidence="1 2">
    <name type="scientific">Rhodanobacter glycinis</name>
    <dbReference type="NCBI Taxonomy" id="582702"/>
    <lineage>
        <taxon>Bacteria</taxon>
        <taxon>Pseudomonadati</taxon>
        <taxon>Pseudomonadota</taxon>
        <taxon>Gammaproteobacteria</taxon>
        <taxon>Lysobacterales</taxon>
        <taxon>Rhodanobacteraceae</taxon>
        <taxon>Rhodanobacter</taxon>
    </lineage>
</organism>
<gene>
    <name evidence="1" type="ORF">CS053_10055</name>
</gene>
<dbReference type="AlphaFoldDB" id="A0A5B9DXS4"/>
<evidence type="ECO:0000313" key="1">
    <source>
        <dbReference type="EMBL" id="QEE24803.1"/>
    </source>
</evidence>
<evidence type="ECO:0000313" key="2">
    <source>
        <dbReference type="Proteomes" id="UP000321807"/>
    </source>
</evidence>
<sequence>MSISSPQAPHWFEKTVEYAFVMRHAPCLTCAVPLDGNHERAADAIFTLENTRWLLIEFKRKASDFSNEEDKFSCYDLAKEALSTAGEHLHFFVYGVLHQDSSQLELAAVRYWQQADTVSMNALLKTQGTDDLEIFWRYLKMLVNEKKSAREGGTGGLEYSLVAAVTEDGRIQTIASLAEVLSLTLIPSNDNTLEFRM</sequence>
<name>A0A5B9DXS4_9GAMM</name>
<protein>
    <submittedName>
        <fullName evidence="1">Uncharacterized protein</fullName>
    </submittedName>
</protein>
<accession>A0A5B9DXS4</accession>
<reference evidence="1 2" key="1">
    <citation type="submission" date="2019-08" db="EMBL/GenBank/DDBJ databases">
        <title>Complete genome sequence of Rhodanobacter glycinis strain T01E-68 isolated from tomato root.</title>
        <authorList>
            <person name="Weon H.-Y."/>
            <person name="Lee S.A."/>
        </authorList>
    </citation>
    <scope>NUCLEOTIDE SEQUENCE [LARGE SCALE GENOMIC DNA]</scope>
    <source>
        <strain evidence="1 2">T01E-68</strain>
    </source>
</reference>
<dbReference type="KEGG" id="rgl:CS053_10055"/>
<proteinExistence type="predicted"/>
<dbReference type="Proteomes" id="UP000321807">
    <property type="component" value="Chromosome"/>
</dbReference>
<dbReference type="RefSeq" id="WP_147627323.1">
    <property type="nucleotide sequence ID" value="NZ_CP042807.1"/>
</dbReference>
<dbReference type="EMBL" id="CP042807">
    <property type="protein sequence ID" value="QEE24803.1"/>
    <property type="molecule type" value="Genomic_DNA"/>
</dbReference>